<feature type="chain" id="PRO_5035786014" description="LTD domain-containing protein" evidence="2">
    <location>
        <begin position="28"/>
        <end position="398"/>
    </location>
</feature>
<dbReference type="EMBL" id="CAJHUC010001307">
    <property type="protein sequence ID" value="CAD7700613.1"/>
    <property type="molecule type" value="Genomic_DNA"/>
</dbReference>
<feature type="signal peptide" evidence="2">
    <location>
        <begin position="1"/>
        <end position="27"/>
    </location>
</feature>
<protein>
    <recommendedName>
        <fullName evidence="5">LTD domain-containing protein</fullName>
    </recommendedName>
</protein>
<sequence length="398" mass="41434">MARSSAATTPVAFLCLIAAAGRWAANAFPRSPIGASLGSEHVVEEWGWTPGADRRGAARSSSVLSGGGPSSGSAAGKGGDEVDHSPSLTVVGQDNGVLIGVGRLVMRVANAGGRITSCKIDGVETLTQADSQAAESGATFWTSPQADWGWPPPAAIDTGHYSAKFGEGLVKVTADEDISLRDTTVSVSKTFRPAGANAIEVVYDVTNTGESDVTMAGWQVTRVDRGVTFYPTGQGATPASSFEMNTSLGYSWATYPGVAQKNFGDGAGGWLAHAQTVASTGVLLLQQFEDIGAAQFAPGESEIELYGDPGGLYMELECQGPYTFVRGGGTLSWSVIWKGEVLGAGTAIAEGSADLADAAERLKGQDAREQGRVLLSLPRQLTWGGQDGVSRDRMQHRW</sequence>
<dbReference type="Proteomes" id="UP000708148">
    <property type="component" value="Unassembled WGS sequence"/>
</dbReference>
<keyword evidence="2" id="KW-0732">Signal</keyword>
<evidence type="ECO:0000313" key="3">
    <source>
        <dbReference type="EMBL" id="CAD7700613.1"/>
    </source>
</evidence>
<accession>A0A8S1IZJ3</accession>
<keyword evidence="4" id="KW-1185">Reference proteome</keyword>
<comment type="caution">
    <text evidence="3">The sequence shown here is derived from an EMBL/GenBank/DDBJ whole genome shotgun (WGS) entry which is preliminary data.</text>
</comment>
<reference evidence="3" key="1">
    <citation type="submission" date="2020-12" db="EMBL/GenBank/DDBJ databases">
        <authorList>
            <person name="Iha C."/>
        </authorList>
    </citation>
    <scope>NUCLEOTIDE SEQUENCE</scope>
</reference>
<name>A0A8S1IZJ3_9CHLO</name>
<evidence type="ECO:0000256" key="1">
    <source>
        <dbReference type="SAM" id="MobiDB-lite"/>
    </source>
</evidence>
<feature type="region of interest" description="Disordered" evidence="1">
    <location>
        <begin position="51"/>
        <end position="88"/>
    </location>
</feature>
<proteinExistence type="predicted"/>
<evidence type="ECO:0000313" key="4">
    <source>
        <dbReference type="Proteomes" id="UP000708148"/>
    </source>
</evidence>
<evidence type="ECO:0000256" key="2">
    <source>
        <dbReference type="SAM" id="SignalP"/>
    </source>
</evidence>
<organism evidence="3 4">
    <name type="scientific">Ostreobium quekettii</name>
    <dbReference type="NCBI Taxonomy" id="121088"/>
    <lineage>
        <taxon>Eukaryota</taxon>
        <taxon>Viridiplantae</taxon>
        <taxon>Chlorophyta</taxon>
        <taxon>core chlorophytes</taxon>
        <taxon>Ulvophyceae</taxon>
        <taxon>TCBD clade</taxon>
        <taxon>Bryopsidales</taxon>
        <taxon>Ostreobineae</taxon>
        <taxon>Ostreobiaceae</taxon>
        <taxon>Ostreobium</taxon>
    </lineage>
</organism>
<evidence type="ECO:0008006" key="5">
    <source>
        <dbReference type="Google" id="ProtNLM"/>
    </source>
</evidence>
<dbReference type="AlphaFoldDB" id="A0A8S1IZJ3"/>
<gene>
    <name evidence="3" type="ORF">OSTQU699_LOCUS5972</name>
</gene>